<dbReference type="InterPro" id="IPR035810">
    <property type="entry name" value="PEBP_euk"/>
</dbReference>
<dbReference type="Proteomes" id="UP000440578">
    <property type="component" value="Unassembled WGS sequence"/>
</dbReference>
<dbReference type="OrthoDB" id="2506647at2759"/>
<dbReference type="AlphaFoldDB" id="A0A6A4VFY6"/>
<proteinExistence type="predicted"/>
<dbReference type="PANTHER" id="PTHR11362:SF147">
    <property type="entry name" value="PHOSPHATIDYLETHANOLAMINE BINDING PROTEIN"/>
    <property type="match status" value="1"/>
</dbReference>
<evidence type="ECO:0000313" key="2">
    <source>
        <dbReference type="Proteomes" id="UP000440578"/>
    </source>
</evidence>
<dbReference type="PANTHER" id="PTHR11362">
    <property type="entry name" value="PHOSPHATIDYLETHANOLAMINE-BINDING PROTEIN"/>
    <property type="match status" value="1"/>
</dbReference>
<keyword evidence="2" id="KW-1185">Reference proteome</keyword>
<sequence length="122" mass="13825">MTDPDVPNRNNRTEGEVRHWLVVNIPTNQVKAGDVISDYIGSGAPEGSGVHRYIFLLYRQPGLISADPELRQTFRQARGRFGWKVSQFARENGLGRPVAGNFFRAEFDDYVPVLYAQLNDFP</sequence>
<evidence type="ECO:0000313" key="1">
    <source>
        <dbReference type="EMBL" id="KAF0288381.1"/>
    </source>
</evidence>
<dbReference type="Gene3D" id="3.90.280.10">
    <property type="entry name" value="PEBP-like"/>
    <property type="match status" value="1"/>
</dbReference>
<dbReference type="SUPFAM" id="SSF49777">
    <property type="entry name" value="PEBP-like"/>
    <property type="match status" value="1"/>
</dbReference>
<accession>A0A6A4VFY6</accession>
<dbReference type="EMBL" id="VIIS01002115">
    <property type="protein sequence ID" value="KAF0288381.1"/>
    <property type="molecule type" value="Genomic_DNA"/>
</dbReference>
<comment type="caution">
    <text evidence="1">The sequence shown here is derived from an EMBL/GenBank/DDBJ whole genome shotgun (WGS) entry which is preliminary data.</text>
</comment>
<gene>
    <name evidence="1" type="primary">F40A3.3_0</name>
    <name evidence="1" type="ORF">FJT64_013256</name>
</gene>
<dbReference type="InterPro" id="IPR036610">
    <property type="entry name" value="PEBP-like_sf"/>
</dbReference>
<name>A0A6A4VFY6_AMPAM</name>
<dbReference type="CDD" id="cd00866">
    <property type="entry name" value="PEBP_euk"/>
    <property type="match status" value="1"/>
</dbReference>
<reference evidence="1 2" key="1">
    <citation type="submission" date="2019-07" db="EMBL/GenBank/DDBJ databases">
        <title>Draft genome assembly of a fouling barnacle, Amphibalanus amphitrite (Darwin, 1854): The first reference genome for Thecostraca.</title>
        <authorList>
            <person name="Kim W."/>
        </authorList>
    </citation>
    <scope>NUCLEOTIDE SEQUENCE [LARGE SCALE GENOMIC DNA]</scope>
    <source>
        <strain evidence="1">SNU_AA5</strain>
        <tissue evidence="1">Soma without cirri and trophi</tissue>
    </source>
</reference>
<protein>
    <submittedName>
        <fullName evidence="1">Phosphatidylethanolamine-binding F40A3.3</fullName>
    </submittedName>
</protein>
<dbReference type="InterPro" id="IPR008914">
    <property type="entry name" value="PEBP"/>
</dbReference>
<dbReference type="Pfam" id="PF01161">
    <property type="entry name" value="PBP"/>
    <property type="match status" value="1"/>
</dbReference>
<organism evidence="1 2">
    <name type="scientific">Amphibalanus amphitrite</name>
    <name type="common">Striped barnacle</name>
    <name type="synonym">Balanus amphitrite</name>
    <dbReference type="NCBI Taxonomy" id="1232801"/>
    <lineage>
        <taxon>Eukaryota</taxon>
        <taxon>Metazoa</taxon>
        <taxon>Ecdysozoa</taxon>
        <taxon>Arthropoda</taxon>
        <taxon>Crustacea</taxon>
        <taxon>Multicrustacea</taxon>
        <taxon>Cirripedia</taxon>
        <taxon>Thoracica</taxon>
        <taxon>Thoracicalcarea</taxon>
        <taxon>Balanomorpha</taxon>
        <taxon>Balanoidea</taxon>
        <taxon>Balanidae</taxon>
        <taxon>Amphibalaninae</taxon>
        <taxon>Amphibalanus</taxon>
    </lineage>
</organism>